<sequence length="225" mass="24726">MFKRQAPTANLLEELGHYADPKSSAASGRKLETSGVAERLPKGWAPALKRNLAYAQARCPTHTPPELSSVNATRTAPSFVELGGWAGVYRDRVNEALELGEDAACLLLFLVGSKGYHRAHHRCYIPPASTDRVQGQREAIIDMACDRYSSHEEQNPLAETLQGRGVTQICCAAHAYGQRGRGPAKWTQQPTRPHPRLGWWAGRLPLLKSHRPAFVPTQPGPLLPI</sequence>
<dbReference type="InParanoid" id="A0A084QMC7"/>
<organism evidence="1 2">
    <name type="scientific">Stachybotrys chlorohalonatus (strain IBT 40285)</name>
    <dbReference type="NCBI Taxonomy" id="1283841"/>
    <lineage>
        <taxon>Eukaryota</taxon>
        <taxon>Fungi</taxon>
        <taxon>Dikarya</taxon>
        <taxon>Ascomycota</taxon>
        <taxon>Pezizomycotina</taxon>
        <taxon>Sordariomycetes</taxon>
        <taxon>Hypocreomycetidae</taxon>
        <taxon>Hypocreales</taxon>
        <taxon>Stachybotryaceae</taxon>
        <taxon>Stachybotrys</taxon>
    </lineage>
</organism>
<dbReference type="HOGENOM" id="CLU_1230607_0_0_1"/>
<keyword evidence="2" id="KW-1185">Reference proteome</keyword>
<dbReference type="AlphaFoldDB" id="A0A084QMC7"/>
<evidence type="ECO:0000313" key="1">
    <source>
        <dbReference type="EMBL" id="KFA65112.1"/>
    </source>
</evidence>
<protein>
    <submittedName>
        <fullName evidence="1">Uncharacterized protein</fullName>
    </submittedName>
</protein>
<accession>A0A084QMC7</accession>
<proteinExistence type="predicted"/>
<dbReference type="Proteomes" id="UP000028524">
    <property type="component" value="Unassembled WGS sequence"/>
</dbReference>
<gene>
    <name evidence="1" type="ORF">S40285_10072</name>
</gene>
<dbReference type="EMBL" id="KL660620">
    <property type="protein sequence ID" value="KFA65112.1"/>
    <property type="molecule type" value="Genomic_DNA"/>
</dbReference>
<reference evidence="1 2" key="1">
    <citation type="journal article" date="2014" name="BMC Genomics">
        <title>Comparative genome sequencing reveals chemotype-specific gene clusters in the toxigenic black mold Stachybotrys.</title>
        <authorList>
            <person name="Semeiks J."/>
            <person name="Borek D."/>
            <person name="Otwinowski Z."/>
            <person name="Grishin N.V."/>
        </authorList>
    </citation>
    <scope>NUCLEOTIDE SEQUENCE [LARGE SCALE GENOMIC DNA]</scope>
    <source>
        <strain evidence="1 2">IBT 40285</strain>
    </source>
</reference>
<name>A0A084QMC7_STAC4</name>
<evidence type="ECO:0000313" key="2">
    <source>
        <dbReference type="Proteomes" id="UP000028524"/>
    </source>
</evidence>